<dbReference type="GO" id="GO:0006935">
    <property type="term" value="P:chemotaxis"/>
    <property type="evidence" value="ECO:0007669"/>
    <property type="project" value="UniProtKB-KW"/>
</dbReference>
<gene>
    <name evidence="9" type="ORF">E6C51_09005</name>
</gene>
<dbReference type="PROSITE" id="PS50885">
    <property type="entry name" value="HAMP"/>
    <property type="match status" value="2"/>
</dbReference>
<dbReference type="PANTHER" id="PTHR43531">
    <property type="entry name" value="PROTEIN ICFG"/>
    <property type="match status" value="1"/>
</dbReference>
<evidence type="ECO:0000313" key="9">
    <source>
        <dbReference type="EMBL" id="THF50955.1"/>
    </source>
</evidence>
<name>A0A4S3ZYE4_9HYPH</name>
<proteinExistence type="inferred from homology"/>
<dbReference type="Gene3D" id="6.10.340.10">
    <property type="match status" value="1"/>
</dbReference>
<dbReference type="AlphaFoldDB" id="A0A4S3ZYE4"/>
<dbReference type="GO" id="GO:0007165">
    <property type="term" value="P:signal transduction"/>
    <property type="evidence" value="ECO:0007669"/>
    <property type="project" value="UniProtKB-KW"/>
</dbReference>
<dbReference type="Pfam" id="PF00015">
    <property type="entry name" value="MCPsignal"/>
    <property type="match status" value="1"/>
</dbReference>
<feature type="transmembrane region" description="Helical" evidence="6">
    <location>
        <begin position="192"/>
        <end position="213"/>
    </location>
</feature>
<feature type="coiled-coil region" evidence="5">
    <location>
        <begin position="263"/>
        <end position="297"/>
    </location>
</feature>
<evidence type="ECO:0000259" key="7">
    <source>
        <dbReference type="PROSITE" id="PS50111"/>
    </source>
</evidence>
<evidence type="ECO:0000256" key="3">
    <source>
        <dbReference type="ARBA" id="ARBA00029447"/>
    </source>
</evidence>
<dbReference type="PROSITE" id="PS50111">
    <property type="entry name" value="CHEMOTAXIS_TRANSDUC_2"/>
    <property type="match status" value="1"/>
</dbReference>
<comment type="similarity">
    <text evidence="3">Belongs to the methyl-accepting chemotaxis (MCP) protein family.</text>
</comment>
<dbReference type="SMART" id="SM00304">
    <property type="entry name" value="HAMP"/>
    <property type="match status" value="2"/>
</dbReference>
<keyword evidence="10" id="KW-1185">Reference proteome</keyword>
<evidence type="ECO:0000256" key="6">
    <source>
        <dbReference type="SAM" id="Phobius"/>
    </source>
</evidence>
<keyword evidence="5" id="KW-0175">Coiled coil</keyword>
<dbReference type="Pfam" id="PF00672">
    <property type="entry name" value="HAMP"/>
    <property type="match status" value="2"/>
</dbReference>
<dbReference type="Proteomes" id="UP000310754">
    <property type="component" value="Unassembled WGS sequence"/>
</dbReference>
<dbReference type="InterPro" id="IPR003660">
    <property type="entry name" value="HAMP_dom"/>
</dbReference>
<keyword evidence="6" id="KW-0812">Transmembrane</keyword>
<dbReference type="SMART" id="SM00283">
    <property type="entry name" value="MA"/>
    <property type="match status" value="1"/>
</dbReference>
<dbReference type="RefSeq" id="WP_190235712.1">
    <property type="nucleotide sequence ID" value="NZ_SSOA01000003.1"/>
</dbReference>
<dbReference type="CDD" id="cd11386">
    <property type="entry name" value="MCP_signal"/>
    <property type="match status" value="1"/>
</dbReference>
<feature type="domain" description="HAMP" evidence="8">
    <location>
        <begin position="306"/>
        <end position="349"/>
    </location>
</feature>
<keyword evidence="2" id="KW-0145">Chemotaxis</keyword>
<dbReference type="SUPFAM" id="SSF158472">
    <property type="entry name" value="HAMP domain-like"/>
    <property type="match status" value="1"/>
</dbReference>
<dbReference type="InterPro" id="IPR051310">
    <property type="entry name" value="MCP_chemotaxis"/>
</dbReference>
<protein>
    <submittedName>
        <fullName evidence="9">HAMP domain-containing protein</fullName>
    </submittedName>
</protein>
<keyword evidence="4" id="KW-0807">Transducer</keyword>
<dbReference type="CDD" id="cd06225">
    <property type="entry name" value="HAMP"/>
    <property type="match status" value="1"/>
</dbReference>
<dbReference type="SUPFAM" id="SSF58104">
    <property type="entry name" value="Methyl-accepting chemotaxis protein (MCP) signaling domain"/>
    <property type="match status" value="1"/>
</dbReference>
<organism evidence="9 10">
    <name type="scientific">Allorhizobium terrae</name>
    <dbReference type="NCBI Taxonomy" id="1848972"/>
    <lineage>
        <taxon>Bacteria</taxon>
        <taxon>Pseudomonadati</taxon>
        <taxon>Pseudomonadota</taxon>
        <taxon>Alphaproteobacteria</taxon>
        <taxon>Hyphomicrobiales</taxon>
        <taxon>Rhizobiaceae</taxon>
        <taxon>Rhizobium/Agrobacterium group</taxon>
        <taxon>Allorhizobium</taxon>
    </lineage>
</organism>
<dbReference type="EMBL" id="SSOA01000003">
    <property type="protein sequence ID" value="THF50955.1"/>
    <property type="molecule type" value="Genomic_DNA"/>
</dbReference>
<comment type="subcellular location">
    <subcellularLocation>
        <location evidence="1">Membrane</location>
    </subcellularLocation>
</comment>
<evidence type="ECO:0000259" key="8">
    <source>
        <dbReference type="PROSITE" id="PS50885"/>
    </source>
</evidence>
<reference evidence="9 10" key="1">
    <citation type="submission" date="2019-04" db="EMBL/GenBank/DDBJ databases">
        <title>Rhizobium terrae sp. nov., isolated from a paddy soil.</title>
        <authorList>
            <person name="Lin S.-Y."/>
            <person name="Hameed A."/>
            <person name="Huang H.-I."/>
            <person name="Young C.-C."/>
        </authorList>
    </citation>
    <scope>NUCLEOTIDE SEQUENCE [LARGE SCALE GENOMIC DNA]</scope>
    <source>
        <strain evidence="9 10">CC-HIH110</strain>
    </source>
</reference>
<evidence type="ECO:0000256" key="4">
    <source>
        <dbReference type="PROSITE-ProRule" id="PRU00284"/>
    </source>
</evidence>
<keyword evidence="6" id="KW-1133">Transmembrane helix</keyword>
<accession>A0A4S3ZYE4</accession>
<feature type="domain" description="Methyl-accepting transducer" evidence="7">
    <location>
        <begin position="354"/>
        <end position="583"/>
    </location>
</feature>
<dbReference type="GO" id="GO:0004888">
    <property type="term" value="F:transmembrane signaling receptor activity"/>
    <property type="evidence" value="ECO:0007669"/>
    <property type="project" value="TreeGrafter"/>
</dbReference>
<keyword evidence="6" id="KW-0472">Membrane</keyword>
<comment type="caution">
    <text evidence="9">The sequence shown here is derived from an EMBL/GenBank/DDBJ whole genome shotgun (WGS) entry which is preliminary data.</text>
</comment>
<dbReference type="FunFam" id="1.10.287.950:FF:000001">
    <property type="entry name" value="Methyl-accepting chemotaxis sensory transducer"/>
    <property type="match status" value="1"/>
</dbReference>
<dbReference type="InterPro" id="IPR004089">
    <property type="entry name" value="MCPsignal_dom"/>
</dbReference>
<dbReference type="Gene3D" id="1.10.287.950">
    <property type="entry name" value="Methyl-accepting chemotaxis protein"/>
    <property type="match status" value="1"/>
</dbReference>
<evidence type="ECO:0000256" key="5">
    <source>
        <dbReference type="SAM" id="Coils"/>
    </source>
</evidence>
<sequence>MSLLSNLTIAKKIYIASGLGIAMVVGLVVNQHLAASVIDDAQDVVVREQTILAGISASEKAFMEMKNSVRNIMLAPTVKEIDDTYNMVSKLAKDGQAALEQPIRIALNPEPLTAIHAALGEYAAVSVKLKDYVKNERAKQTIDLVELASQRDKFTRPVTGKLNTSIQNSLAATKKLTAEADQTLQIIESRAAMINGFIEALIVLVLVLTTFVLRSSVVRPLTLLTDAMNRLSTGDTSVDTALGPRRDEIGKMCEAVEVFRKDAVAKRQLEAEAESNRQRLEEDRVQAQAKAEADAQARLKIATSGLAAGLKRLADGDLTVELREAFSQEFESLRHDFNQSVRTLGQTMSAILASVSHINNGSVEIASGAGDLAKRTEQQAASLEETSAALDQITVNVANSSKRTQEARTVVIEANKAARQSGEVVASAVDAMQRIEASSSQISNIIGVIDEIAFQTNLLALNAGVEAARAGEAGKGFAVVAQEVRELAQRSAQAAKEIKDLIRNSSAEVGNGVRLVSDTGAVLKTIEDYVATANSHMDAIATSAQEQSVGLNQVNSAVNHMDQMTQQNAAMVEETTAASASLANEVDKLRQLLGQFQIGRGAGSAGMSYAA</sequence>
<evidence type="ECO:0000256" key="1">
    <source>
        <dbReference type="ARBA" id="ARBA00004370"/>
    </source>
</evidence>
<dbReference type="PANTHER" id="PTHR43531:SF11">
    <property type="entry name" value="METHYL-ACCEPTING CHEMOTAXIS PROTEIN 3"/>
    <property type="match status" value="1"/>
</dbReference>
<feature type="transmembrane region" description="Helical" evidence="6">
    <location>
        <begin position="12"/>
        <end position="29"/>
    </location>
</feature>
<evidence type="ECO:0000313" key="10">
    <source>
        <dbReference type="Proteomes" id="UP000310754"/>
    </source>
</evidence>
<feature type="domain" description="HAMP" evidence="8">
    <location>
        <begin position="215"/>
        <end position="268"/>
    </location>
</feature>
<evidence type="ECO:0000256" key="2">
    <source>
        <dbReference type="ARBA" id="ARBA00022500"/>
    </source>
</evidence>
<dbReference type="GO" id="GO:0005886">
    <property type="term" value="C:plasma membrane"/>
    <property type="evidence" value="ECO:0007669"/>
    <property type="project" value="TreeGrafter"/>
</dbReference>